<evidence type="ECO:0000313" key="3">
    <source>
        <dbReference type="Proteomes" id="UP000595140"/>
    </source>
</evidence>
<keyword evidence="3" id="KW-1185">Reference proteome</keyword>
<reference evidence="2 3" key="1">
    <citation type="submission" date="2018-04" db="EMBL/GenBank/DDBJ databases">
        <authorList>
            <person name="Vogel A."/>
        </authorList>
    </citation>
    <scope>NUCLEOTIDE SEQUENCE [LARGE SCALE GENOMIC DNA]</scope>
</reference>
<evidence type="ECO:0000256" key="1">
    <source>
        <dbReference type="SAM" id="SignalP"/>
    </source>
</evidence>
<evidence type="ECO:0000313" key="2">
    <source>
        <dbReference type="EMBL" id="VFR03477.1"/>
    </source>
</evidence>
<keyword evidence="1" id="KW-0732">Signal</keyword>
<dbReference type="Proteomes" id="UP000595140">
    <property type="component" value="Unassembled WGS sequence"/>
</dbReference>
<accession>A0A484NTS1</accession>
<feature type="chain" id="PRO_5019808672" evidence="1">
    <location>
        <begin position="19"/>
        <end position="78"/>
    </location>
</feature>
<feature type="signal peptide" evidence="1">
    <location>
        <begin position="1"/>
        <end position="18"/>
    </location>
</feature>
<protein>
    <submittedName>
        <fullName evidence="2">Uncharacterized protein</fullName>
    </submittedName>
</protein>
<name>A0A484NTS1_9ASTE</name>
<organism evidence="2 3">
    <name type="scientific">Cuscuta campestris</name>
    <dbReference type="NCBI Taxonomy" id="132261"/>
    <lineage>
        <taxon>Eukaryota</taxon>
        <taxon>Viridiplantae</taxon>
        <taxon>Streptophyta</taxon>
        <taxon>Embryophyta</taxon>
        <taxon>Tracheophyta</taxon>
        <taxon>Spermatophyta</taxon>
        <taxon>Magnoliopsida</taxon>
        <taxon>eudicotyledons</taxon>
        <taxon>Gunneridae</taxon>
        <taxon>Pentapetalae</taxon>
        <taxon>asterids</taxon>
        <taxon>lamiids</taxon>
        <taxon>Solanales</taxon>
        <taxon>Convolvulaceae</taxon>
        <taxon>Cuscuteae</taxon>
        <taxon>Cuscuta</taxon>
        <taxon>Cuscuta subgen. Grammica</taxon>
        <taxon>Cuscuta sect. Cleistogrammica</taxon>
    </lineage>
</organism>
<gene>
    <name evidence="2" type="ORF">CCAM_LOCUS45252</name>
</gene>
<dbReference type="EMBL" id="OOIL02006885">
    <property type="protein sequence ID" value="VFR03477.1"/>
    <property type="molecule type" value="Genomic_DNA"/>
</dbReference>
<proteinExistence type="predicted"/>
<sequence length="78" mass="9239">MQILFSSVLLYLIWISPLEKIRKTLLYQRDDILLYGGYGLILVELERYILQRHDRKIGGEVHIPKPFLATILLWTKGR</sequence>
<dbReference type="AlphaFoldDB" id="A0A484NTS1"/>